<proteinExistence type="predicted"/>
<evidence type="ECO:0000313" key="4">
    <source>
        <dbReference type="Proteomes" id="UP000644610"/>
    </source>
</evidence>
<organism evidence="3 4">
    <name type="scientific">Planotetraspora silvatica</name>
    <dbReference type="NCBI Taxonomy" id="234614"/>
    <lineage>
        <taxon>Bacteria</taxon>
        <taxon>Bacillati</taxon>
        <taxon>Actinomycetota</taxon>
        <taxon>Actinomycetes</taxon>
        <taxon>Streptosporangiales</taxon>
        <taxon>Streptosporangiaceae</taxon>
        <taxon>Planotetraspora</taxon>
    </lineage>
</organism>
<keyword evidence="4" id="KW-1185">Reference proteome</keyword>
<reference evidence="3" key="1">
    <citation type="submission" date="2021-01" db="EMBL/GenBank/DDBJ databases">
        <title>Whole genome shotgun sequence of Planotetraspora silvatica NBRC 100141.</title>
        <authorList>
            <person name="Komaki H."/>
            <person name="Tamura T."/>
        </authorList>
    </citation>
    <scope>NUCLEOTIDE SEQUENCE</scope>
    <source>
        <strain evidence="3">NBRC 100141</strain>
    </source>
</reference>
<gene>
    <name evidence="3" type="ORF">Psi02_54920</name>
</gene>
<dbReference type="Pfam" id="PF03633">
    <property type="entry name" value="Glyco_hydro_65C"/>
    <property type="match status" value="1"/>
</dbReference>
<comment type="caution">
    <text evidence="3">The sequence shown here is derived from an EMBL/GenBank/DDBJ whole genome shotgun (WGS) entry which is preliminary data.</text>
</comment>
<name>A0A8J3XU38_9ACTN</name>
<evidence type="ECO:0000259" key="2">
    <source>
        <dbReference type="Pfam" id="PF03633"/>
    </source>
</evidence>
<dbReference type="InterPro" id="IPR005194">
    <property type="entry name" value="Glyco_hydro_65_C"/>
</dbReference>
<feature type="region of interest" description="Disordered" evidence="1">
    <location>
        <begin position="47"/>
        <end position="67"/>
    </location>
</feature>
<dbReference type="RefSeq" id="WP_203978500.1">
    <property type="nucleotide sequence ID" value="NZ_BAAAKY010000051.1"/>
</dbReference>
<sequence>MPSLTALSLSIRYRGAELAIDADPIQVRITRADDGPPTLEVTVHGRHAKLRRGERRTFSLPGQSVGA</sequence>
<dbReference type="Proteomes" id="UP000644610">
    <property type="component" value="Unassembled WGS sequence"/>
</dbReference>
<dbReference type="EMBL" id="BOOQ01000038">
    <property type="protein sequence ID" value="GII49068.1"/>
    <property type="molecule type" value="Genomic_DNA"/>
</dbReference>
<dbReference type="Gene3D" id="2.60.420.10">
    <property type="entry name" value="Maltose phosphorylase, domain 3"/>
    <property type="match status" value="1"/>
</dbReference>
<feature type="domain" description="Glycoside hydrolase family 65 C-terminal" evidence="2">
    <location>
        <begin position="3"/>
        <end position="49"/>
    </location>
</feature>
<accession>A0A8J3XU38</accession>
<dbReference type="AlphaFoldDB" id="A0A8J3XU38"/>
<evidence type="ECO:0000313" key="3">
    <source>
        <dbReference type="EMBL" id="GII49068.1"/>
    </source>
</evidence>
<protein>
    <recommendedName>
        <fullName evidence="2">Glycoside hydrolase family 65 C-terminal domain-containing protein</fullName>
    </recommendedName>
</protein>
<evidence type="ECO:0000256" key="1">
    <source>
        <dbReference type="SAM" id="MobiDB-lite"/>
    </source>
</evidence>